<organism evidence="2 3">
    <name type="scientific">Flammeovirga pacifica</name>
    <dbReference type="NCBI Taxonomy" id="915059"/>
    <lineage>
        <taxon>Bacteria</taxon>
        <taxon>Pseudomonadati</taxon>
        <taxon>Bacteroidota</taxon>
        <taxon>Cytophagia</taxon>
        <taxon>Cytophagales</taxon>
        <taxon>Flammeovirgaceae</taxon>
        <taxon>Flammeovirga</taxon>
    </lineage>
</organism>
<dbReference type="RefSeq" id="WP_139263235.1">
    <property type="nucleotide sequence ID" value="NZ_JRYR02000002.1"/>
</dbReference>
<comment type="caution">
    <text evidence="2">The sequence shown here is derived from an EMBL/GenBank/DDBJ whole genome shotgun (WGS) entry which is preliminary data.</text>
</comment>
<gene>
    <name evidence="2" type="ORF">NH26_22050</name>
</gene>
<keyword evidence="3" id="KW-1185">Reference proteome</keyword>
<dbReference type="OrthoDB" id="980235at2"/>
<evidence type="ECO:0000313" key="3">
    <source>
        <dbReference type="Proteomes" id="UP000179797"/>
    </source>
</evidence>
<accession>A0A1S1YTF3</accession>
<evidence type="ECO:0008006" key="4">
    <source>
        <dbReference type="Google" id="ProtNLM"/>
    </source>
</evidence>
<feature type="signal peptide" evidence="1">
    <location>
        <begin position="1"/>
        <end position="23"/>
    </location>
</feature>
<evidence type="ECO:0000256" key="1">
    <source>
        <dbReference type="SAM" id="SignalP"/>
    </source>
</evidence>
<reference evidence="2 3" key="1">
    <citation type="journal article" date="2012" name="Int. J. Syst. Evol. Microbiol.">
        <title>Flammeovirga pacifica sp. nov., isolated from deep-sea sediment.</title>
        <authorList>
            <person name="Xu H."/>
            <person name="Fu Y."/>
            <person name="Yang N."/>
            <person name="Ding Z."/>
            <person name="Lai Q."/>
            <person name="Zeng R."/>
        </authorList>
    </citation>
    <scope>NUCLEOTIDE SEQUENCE [LARGE SCALE GENOMIC DNA]</scope>
    <source>
        <strain evidence="3">DSM 24597 / LMG 26175 / WPAGA1</strain>
    </source>
</reference>
<proteinExistence type="predicted"/>
<keyword evidence="1" id="KW-0732">Signal</keyword>
<dbReference type="EMBL" id="JRYR02000002">
    <property type="protein sequence ID" value="OHX64286.1"/>
    <property type="molecule type" value="Genomic_DNA"/>
</dbReference>
<dbReference type="STRING" id="915059.NH26_22050"/>
<protein>
    <recommendedName>
        <fullName evidence="4">DUF4467 domain-containing protein</fullName>
    </recommendedName>
</protein>
<feature type="chain" id="PRO_5012164555" description="DUF4467 domain-containing protein" evidence="1">
    <location>
        <begin position="24"/>
        <end position="121"/>
    </location>
</feature>
<dbReference type="Proteomes" id="UP000179797">
    <property type="component" value="Unassembled WGS sequence"/>
</dbReference>
<evidence type="ECO:0000313" key="2">
    <source>
        <dbReference type="EMBL" id="OHX64286.1"/>
    </source>
</evidence>
<name>A0A1S1YTF3_FLAPC</name>
<sequence>MKKLTPLVLFVCLSILSMSFHITKENSNDPVKTEIKDDSTPQSVVYKINQRLVDNDQKELKCVYKDGDIMIESKTEILYTVPFNDDNKYITGFNKERKLKYLYVLKDDGSQKIIDYHQFNE</sequence>
<dbReference type="AlphaFoldDB" id="A0A1S1YTF3"/>